<name>A0A3B1C0T4_9ZZZZ</name>
<dbReference type="GO" id="GO:0004089">
    <property type="term" value="F:carbonate dehydratase activity"/>
    <property type="evidence" value="ECO:0007669"/>
    <property type="project" value="UniProtKB-EC"/>
</dbReference>
<sequence length="186" mass="20103">MDFSDITTMIKSFKGMRPDIDASAFVDQSARIIGDVKIGPESSVWFNATVRGDVNYIRIGARTNVQDGSVLHVTRHTHPLVIGDDITVGHCVTLHGCHIEGPALIGIGAIVLDGAHIESNVIVAAGALVTEGMLVKSGTLFMGAPAKPKRPLTDKETLWLKESALNYVEYRLDYMDRPDTAPDFSA</sequence>
<proteinExistence type="predicted"/>
<protein>
    <submittedName>
        <fullName evidence="1">Carbonic anhydrase, gamma class</fullName>
        <ecNumber evidence="1">4.2.1.1</ecNumber>
    </submittedName>
</protein>
<dbReference type="PANTHER" id="PTHR13061">
    <property type="entry name" value="DYNACTIN SUBUNIT P25"/>
    <property type="match status" value="1"/>
</dbReference>
<organism evidence="1">
    <name type="scientific">hydrothermal vent metagenome</name>
    <dbReference type="NCBI Taxonomy" id="652676"/>
    <lineage>
        <taxon>unclassified sequences</taxon>
        <taxon>metagenomes</taxon>
        <taxon>ecological metagenomes</taxon>
    </lineage>
</organism>
<dbReference type="PANTHER" id="PTHR13061:SF29">
    <property type="entry name" value="GAMMA CARBONIC ANHYDRASE-LIKE 1, MITOCHONDRIAL-RELATED"/>
    <property type="match status" value="1"/>
</dbReference>
<dbReference type="AlphaFoldDB" id="A0A3B1C0T4"/>
<dbReference type="Gene3D" id="2.160.10.10">
    <property type="entry name" value="Hexapeptide repeat proteins"/>
    <property type="match status" value="1"/>
</dbReference>
<gene>
    <name evidence="1" type="ORF">MNBD_NITROSPINAE03-1772</name>
</gene>
<reference evidence="1" key="1">
    <citation type="submission" date="2018-06" db="EMBL/GenBank/DDBJ databases">
        <authorList>
            <person name="Zhirakovskaya E."/>
        </authorList>
    </citation>
    <scope>NUCLEOTIDE SEQUENCE</scope>
</reference>
<evidence type="ECO:0000313" key="1">
    <source>
        <dbReference type="EMBL" id="VAX18203.1"/>
    </source>
</evidence>
<dbReference type="SUPFAM" id="SSF51161">
    <property type="entry name" value="Trimeric LpxA-like enzymes"/>
    <property type="match status" value="1"/>
</dbReference>
<dbReference type="CDD" id="cd04645">
    <property type="entry name" value="LbH_gamma_CA_like"/>
    <property type="match status" value="1"/>
</dbReference>
<dbReference type="InterPro" id="IPR050484">
    <property type="entry name" value="Transf_Hexapept/Carb_Anhydrase"/>
</dbReference>
<accession>A0A3B1C0T4</accession>
<dbReference type="InterPro" id="IPR011004">
    <property type="entry name" value="Trimer_LpxA-like_sf"/>
</dbReference>
<dbReference type="EMBL" id="UOGB01000102">
    <property type="protein sequence ID" value="VAX18203.1"/>
    <property type="molecule type" value="Genomic_DNA"/>
</dbReference>
<dbReference type="InterPro" id="IPR047324">
    <property type="entry name" value="LbH_gamma_CA-like"/>
</dbReference>
<dbReference type="EC" id="4.2.1.1" evidence="1"/>
<keyword evidence="1" id="KW-0456">Lyase</keyword>